<dbReference type="Proteomes" id="UP000683925">
    <property type="component" value="Unassembled WGS sequence"/>
</dbReference>
<accession>A0A8S1TYC9</accession>
<name>A0A8S1TYC9_PAROT</name>
<protein>
    <submittedName>
        <fullName evidence="1">Uncharacterized protein</fullName>
    </submittedName>
</protein>
<dbReference type="AlphaFoldDB" id="A0A8S1TYC9"/>
<comment type="caution">
    <text evidence="1">The sequence shown here is derived from an EMBL/GenBank/DDBJ whole genome shotgun (WGS) entry which is preliminary data.</text>
</comment>
<evidence type="ECO:0000313" key="2">
    <source>
        <dbReference type="Proteomes" id="UP000683925"/>
    </source>
</evidence>
<evidence type="ECO:0000313" key="1">
    <source>
        <dbReference type="EMBL" id="CAD8157270.1"/>
    </source>
</evidence>
<proteinExistence type="predicted"/>
<organism evidence="1 2">
    <name type="scientific">Paramecium octaurelia</name>
    <dbReference type="NCBI Taxonomy" id="43137"/>
    <lineage>
        <taxon>Eukaryota</taxon>
        <taxon>Sar</taxon>
        <taxon>Alveolata</taxon>
        <taxon>Ciliophora</taxon>
        <taxon>Intramacronucleata</taxon>
        <taxon>Oligohymenophorea</taxon>
        <taxon>Peniculida</taxon>
        <taxon>Parameciidae</taxon>
        <taxon>Paramecium</taxon>
    </lineage>
</organism>
<dbReference type="EMBL" id="CAJJDP010000033">
    <property type="protein sequence ID" value="CAD8157270.1"/>
    <property type="molecule type" value="Genomic_DNA"/>
</dbReference>
<dbReference type="OMA" id="FMEQMTI"/>
<sequence>MQDFLDFTGITYNEKSMLLDISAIPLIEEKFTDDLINQQLILLRSQEIVKEPDNDKQLTNQAILLKKKVIASLEKYSQMLINKDNSIRQVIKQDLMLINSEYQVLINMVDQSEKVSDEVQQIVKLLGEFMEQMTIKSNEKKDIHYSKTLSDQQQIYKNHTESQQINSYECFQKQRSLPTKLYQKQSNNSFESDESTIISNQTVSAINNKISKLISILRSNQDYQVMINLAQEILNSSENNDTFRRLRQLSKQYEDPEVKKLVKVCYLKQLAQEQSQTNTSKREFYDLVIKIKSQIPENNKIHKMMISSLYDEVVKKGVPNSEWESYMKQLYN</sequence>
<reference evidence="1" key="1">
    <citation type="submission" date="2021-01" db="EMBL/GenBank/DDBJ databases">
        <authorList>
            <consortium name="Genoscope - CEA"/>
            <person name="William W."/>
        </authorList>
    </citation>
    <scope>NUCLEOTIDE SEQUENCE</scope>
</reference>
<dbReference type="OrthoDB" id="298494at2759"/>
<gene>
    <name evidence="1" type="ORF">POCTA_138.1.T0330230</name>
</gene>
<keyword evidence="2" id="KW-1185">Reference proteome</keyword>